<feature type="compositionally biased region" description="Low complexity" evidence="1">
    <location>
        <begin position="70"/>
        <end position="85"/>
    </location>
</feature>
<proteinExistence type="predicted"/>
<dbReference type="RefSeq" id="WP_004017480.1">
    <property type="nucleotide sequence ID" value="NZ_CAMUNX010000009.1"/>
</dbReference>
<name>A0A378PCE3_9ACTO</name>
<accession>A0A378PCE3</accession>
<reference evidence="2 3" key="1">
    <citation type="submission" date="2020-04" db="EMBL/GenBank/DDBJ databases">
        <title>Antimicrobial susceptibility and clonality of vaginal-derived multi-drug resistant Mobiluncus isolates in China.</title>
        <authorList>
            <person name="Zhang X."/>
        </authorList>
    </citation>
    <scope>NUCLEOTIDE SEQUENCE [LARGE SCALE GENOMIC DNA]</scope>
    <source>
        <strain evidence="2 3">12</strain>
    </source>
</reference>
<feature type="compositionally biased region" description="Gly residues" evidence="1">
    <location>
        <begin position="39"/>
        <end position="58"/>
    </location>
</feature>
<protein>
    <submittedName>
        <fullName evidence="2">Uncharacterized protein</fullName>
    </submittedName>
</protein>
<dbReference type="Proteomes" id="UP000575397">
    <property type="component" value="Unassembled WGS sequence"/>
</dbReference>
<dbReference type="AlphaFoldDB" id="A0A378PCE3"/>
<organism evidence="2 3">
    <name type="scientific">Mobiluncus mulieris</name>
    <dbReference type="NCBI Taxonomy" id="2052"/>
    <lineage>
        <taxon>Bacteria</taxon>
        <taxon>Bacillati</taxon>
        <taxon>Actinomycetota</taxon>
        <taxon>Actinomycetes</taxon>
        <taxon>Actinomycetales</taxon>
        <taxon>Actinomycetaceae</taxon>
        <taxon>Mobiluncus</taxon>
    </lineage>
</organism>
<sequence>MIIYKWFAIAQARHPRAVGRLMRLATSTIPKLTHHKHGGTGCGAGMVGVPGKDTGGTLRGDSRLAPHECATPAGSATASAASLPATLPPPVPKPPRDPKRTNGILAANYAARIPGAR</sequence>
<feature type="region of interest" description="Disordered" evidence="1">
    <location>
        <begin position="32"/>
        <end position="104"/>
    </location>
</feature>
<evidence type="ECO:0000256" key="1">
    <source>
        <dbReference type="SAM" id="MobiDB-lite"/>
    </source>
</evidence>
<evidence type="ECO:0000313" key="2">
    <source>
        <dbReference type="EMBL" id="NMX04115.1"/>
    </source>
</evidence>
<evidence type="ECO:0000313" key="3">
    <source>
        <dbReference type="Proteomes" id="UP000575397"/>
    </source>
</evidence>
<comment type="caution">
    <text evidence="2">The sequence shown here is derived from an EMBL/GenBank/DDBJ whole genome shotgun (WGS) entry which is preliminary data.</text>
</comment>
<gene>
    <name evidence="2" type="ORF">HHJ77_09325</name>
</gene>
<dbReference type="EMBL" id="JABCUS010000022">
    <property type="protein sequence ID" value="NMX04115.1"/>
    <property type="molecule type" value="Genomic_DNA"/>
</dbReference>